<proteinExistence type="inferred from homology"/>
<feature type="domain" description="Alpha-D-phosphohexomutase alpha/beta/alpha" evidence="14">
    <location>
        <begin position="296"/>
        <end position="402"/>
    </location>
</feature>
<feature type="domain" description="Alpha-D-phosphohexomutase alpha/beta/alpha" evidence="13">
    <location>
        <begin position="194"/>
        <end position="291"/>
    </location>
</feature>
<keyword evidence="8 10" id="KW-0460">Magnesium</keyword>
<evidence type="ECO:0000259" key="11">
    <source>
        <dbReference type="Pfam" id="PF00408"/>
    </source>
</evidence>
<evidence type="ECO:0000313" key="15">
    <source>
        <dbReference type="EMBL" id="PQA32921.1"/>
    </source>
</evidence>
<evidence type="ECO:0000256" key="7">
    <source>
        <dbReference type="ARBA" id="ARBA00022723"/>
    </source>
</evidence>
<dbReference type="PANTHER" id="PTHR43771:SF1">
    <property type="entry name" value="PHOSPHOMANNOMUTASE"/>
    <property type="match status" value="1"/>
</dbReference>
<dbReference type="InterPro" id="IPR005844">
    <property type="entry name" value="A-D-PHexomutase_a/b/a-I"/>
</dbReference>
<dbReference type="GO" id="GO:0004615">
    <property type="term" value="F:phosphomannomutase activity"/>
    <property type="evidence" value="ECO:0007669"/>
    <property type="project" value="UniProtKB-EC"/>
</dbReference>
<dbReference type="SUPFAM" id="SSF53738">
    <property type="entry name" value="Phosphoglucomutase, first 3 domains"/>
    <property type="match status" value="3"/>
</dbReference>
<dbReference type="InterPro" id="IPR005843">
    <property type="entry name" value="A-D-PHexomutase_C"/>
</dbReference>
<evidence type="ECO:0000259" key="13">
    <source>
        <dbReference type="Pfam" id="PF02879"/>
    </source>
</evidence>
<evidence type="ECO:0000256" key="2">
    <source>
        <dbReference type="ARBA" id="ARBA00001946"/>
    </source>
</evidence>
<keyword evidence="6" id="KW-0597">Phosphoprotein</keyword>
<keyword evidence="7 10" id="KW-0479">Metal-binding</keyword>
<protein>
    <recommendedName>
        <fullName evidence="5">phosphomannomutase</fullName>
        <ecNumber evidence="5">5.4.2.8</ecNumber>
    </recommendedName>
</protein>
<evidence type="ECO:0000256" key="8">
    <source>
        <dbReference type="ARBA" id="ARBA00022842"/>
    </source>
</evidence>
<comment type="similarity">
    <text evidence="4 10">Belongs to the phosphohexose mutase family.</text>
</comment>
<keyword evidence="9" id="KW-0413">Isomerase</keyword>
<dbReference type="Gene3D" id="3.30.310.50">
    <property type="entry name" value="Alpha-D-phosphohexomutase, C-terminal domain"/>
    <property type="match status" value="1"/>
</dbReference>
<evidence type="ECO:0000313" key="16">
    <source>
        <dbReference type="Proteomes" id="UP000243900"/>
    </source>
</evidence>
<name>A0A2P6AQX6_9GAMM</name>
<dbReference type="GO" id="GO:0000287">
    <property type="term" value="F:magnesium ion binding"/>
    <property type="evidence" value="ECO:0007669"/>
    <property type="project" value="InterPro"/>
</dbReference>
<dbReference type="PROSITE" id="PS00710">
    <property type="entry name" value="PGM_PMM"/>
    <property type="match status" value="1"/>
</dbReference>
<dbReference type="InterPro" id="IPR005841">
    <property type="entry name" value="Alpha-D-phosphohexomutase_SF"/>
</dbReference>
<dbReference type="Pfam" id="PF02879">
    <property type="entry name" value="PGM_PMM_II"/>
    <property type="match status" value="1"/>
</dbReference>
<feature type="domain" description="Alpha-D-phosphohexomutase alpha/beta/alpha" evidence="12">
    <location>
        <begin position="13"/>
        <end position="129"/>
    </location>
</feature>
<comment type="catalytic activity">
    <reaction evidence="1">
        <text>alpha-D-mannose 1-phosphate = D-mannose 6-phosphate</text>
        <dbReference type="Rhea" id="RHEA:11140"/>
        <dbReference type="ChEBI" id="CHEBI:58409"/>
        <dbReference type="ChEBI" id="CHEBI:58735"/>
        <dbReference type="EC" id="5.4.2.8"/>
    </reaction>
</comment>
<dbReference type="Gene3D" id="3.40.120.10">
    <property type="entry name" value="Alpha-D-Glucose-1,6-Bisphosphate, subunit A, domain 3"/>
    <property type="match status" value="3"/>
</dbReference>
<evidence type="ECO:0000256" key="9">
    <source>
        <dbReference type="ARBA" id="ARBA00023235"/>
    </source>
</evidence>
<dbReference type="CDD" id="cd03089">
    <property type="entry name" value="PMM_PGM"/>
    <property type="match status" value="1"/>
</dbReference>
<evidence type="ECO:0000256" key="3">
    <source>
        <dbReference type="ARBA" id="ARBA00004699"/>
    </source>
</evidence>
<comment type="cofactor">
    <cofactor evidence="2">
        <name>Mg(2+)</name>
        <dbReference type="ChEBI" id="CHEBI:18420"/>
    </cofactor>
</comment>
<evidence type="ECO:0000256" key="1">
    <source>
        <dbReference type="ARBA" id="ARBA00000586"/>
    </source>
</evidence>
<evidence type="ECO:0000256" key="5">
    <source>
        <dbReference type="ARBA" id="ARBA00012730"/>
    </source>
</evidence>
<dbReference type="InterPro" id="IPR016055">
    <property type="entry name" value="A-D-PHexomutase_a/b/a-I/II/III"/>
</dbReference>
<reference evidence="16" key="1">
    <citation type="submission" date="2018-02" db="EMBL/GenBank/DDBJ databases">
        <title>Genome sequencing of Solimonas sp. HR-BB.</title>
        <authorList>
            <person name="Lee Y."/>
            <person name="Jeon C.O."/>
        </authorList>
    </citation>
    <scope>NUCLEOTIDE SEQUENCE [LARGE SCALE GENOMIC DNA]</scope>
    <source>
        <strain evidence="16">HR-E</strain>
    </source>
</reference>
<dbReference type="GO" id="GO:0005975">
    <property type="term" value="P:carbohydrate metabolic process"/>
    <property type="evidence" value="ECO:0007669"/>
    <property type="project" value="InterPro"/>
</dbReference>
<evidence type="ECO:0000259" key="14">
    <source>
        <dbReference type="Pfam" id="PF02880"/>
    </source>
</evidence>
<dbReference type="InterPro" id="IPR005845">
    <property type="entry name" value="A-D-PHexomutase_a/b/a-II"/>
</dbReference>
<organism evidence="15 16">
    <name type="scientific">Amnimonas aquatica</name>
    <dbReference type="NCBI Taxonomy" id="2094561"/>
    <lineage>
        <taxon>Bacteria</taxon>
        <taxon>Pseudomonadati</taxon>
        <taxon>Pseudomonadota</taxon>
        <taxon>Gammaproteobacteria</taxon>
        <taxon>Moraxellales</taxon>
        <taxon>Moraxellaceae</taxon>
        <taxon>Amnimonas</taxon>
    </lineage>
</organism>
<dbReference type="SUPFAM" id="SSF55957">
    <property type="entry name" value="Phosphoglucomutase, C-terminal domain"/>
    <property type="match status" value="1"/>
</dbReference>
<gene>
    <name evidence="15" type="ORF">C5O18_08705</name>
</gene>
<dbReference type="PRINTS" id="PR00509">
    <property type="entry name" value="PGMPMM"/>
</dbReference>
<evidence type="ECO:0000256" key="6">
    <source>
        <dbReference type="ARBA" id="ARBA00022553"/>
    </source>
</evidence>
<evidence type="ECO:0000259" key="12">
    <source>
        <dbReference type="Pfam" id="PF02878"/>
    </source>
</evidence>
<dbReference type="Pfam" id="PF02880">
    <property type="entry name" value="PGM_PMM_III"/>
    <property type="match status" value="1"/>
</dbReference>
<comment type="pathway">
    <text evidence="3">Nucleotide-sugar biosynthesis; GDP-alpha-D-mannose biosynthesis; alpha-D-mannose 1-phosphate from D-fructose 6-phosphate: step 2/2.</text>
</comment>
<keyword evidence="16" id="KW-1185">Reference proteome</keyword>
<dbReference type="AlphaFoldDB" id="A0A2P6AQX6"/>
<dbReference type="InterPro" id="IPR005846">
    <property type="entry name" value="A-D-PHexomutase_a/b/a-III"/>
</dbReference>
<dbReference type="Pfam" id="PF00408">
    <property type="entry name" value="PGM_PMM_IV"/>
    <property type="match status" value="1"/>
</dbReference>
<dbReference type="Proteomes" id="UP000243900">
    <property type="component" value="Unassembled WGS sequence"/>
</dbReference>
<dbReference type="OrthoDB" id="9803322at2"/>
<dbReference type="PANTHER" id="PTHR43771">
    <property type="entry name" value="PHOSPHOMANNOMUTASE"/>
    <property type="match status" value="1"/>
</dbReference>
<sequence length="496" mass="52731">MTSSNPPSAALPAFKAYDVRGPVPAQLHIDMVHAIGRAYARVIRPQGPVAICRDIRDTSADFARALAAGLNAEGVATRDIGLGGTEMVYHAAGQPGAGGGIMITASHNPVGDNGIKMVRGEARPISGDDGLGEIEVLTRQFLAEQAAAAGQDNGYAFGPLTDGAQYRPDPALHAALDLHDSYVAKVRGFVDFDGLRQALAARAAAGRRLKLVVNAGNGCAGPTFDALVAGLDLDITRVFHEPDGSFPNGVPNPMLAKCQEDTASVVRAEQAGLGIAWDGDFDRCFFFDETGAFIEGYYLVALLGTQLLQHEKGGSVVYDTRLTWNTIAQVEAAGGRAVVSKCGHSFIKGALRTENAVYGGEMSAHHYFRDFHYCDSGMIPWLLLLERLVAEDRPLSALVADAQSAFPCSGEINFKVADAGAALARVEAAVQVELAAGRETLVSESALDGLSREFPAWRFNLRRSNTEPVVRLNVEARADASLMRAKTEWLKALIVG</sequence>
<dbReference type="EMBL" id="PTQZ01000254">
    <property type="protein sequence ID" value="PQA32921.1"/>
    <property type="molecule type" value="Genomic_DNA"/>
</dbReference>
<dbReference type="RefSeq" id="WP_105193184.1">
    <property type="nucleotide sequence ID" value="NZ_PTQZ01000254.1"/>
</dbReference>
<dbReference type="EC" id="5.4.2.8" evidence="5"/>
<dbReference type="InterPro" id="IPR036900">
    <property type="entry name" value="A-D-PHexomutase_C_sf"/>
</dbReference>
<evidence type="ECO:0000256" key="10">
    <source>
        <dbReference type="RuleBase" id="RU004326"/>
    </source>
</evidence>
<comment type="caution">
    <text evidence="15">The sequence shown here is derived from an EMBL/GenBank/DDBJ whole genome shotgun (WGS) entry which is preliminary data.</text>
</comment>
<accession>A0A2P6AQX6</accession>
<evidence type="ECO:0000256" key="4">
    <source>
        <dbReference type="ARBA" id="ARBA00010231"/>
    </source>
</evidence>
<dbReference type="InterPro" id="IPR016066">
    <property type="entry name" value="A-D-PHexomutase_CS"/>
</dbReference>
<dbReference type="Pfam" id="PF02878">
    <property type="entry name" value="PGM_PMM_I"/>
    <property type="match status" value="1"/>
</dbReference>
<feature type="domain" description="Alpha-D-phosphohexomutase C-terminal" evidence="11">
    <location>
        <begin position="411"/>
        <end position="486"/>
    </location>
</feature>